<keyword evidence="1" id="KW-0812">Transmembrane</keyword>
<evidence type="ECO:0000313" key="3">
    <source>
        <dbReference type="Proteomes" id="UP000278807"/>
    </source>
</evidence>
<evidence type="ECO:0000313" key="4">
    <source>
        <dbReference type="WBParaSite" id="HNAJ_0001161501-mRNA-1"/>
    </source>
</evidence>
<sequence length="65" mass="7510">MVTQILTGMILLTQIFFGNEFIQRFISHLASQLYSYLINLRLLAIKLSLIILLSLTSFLFKNKGF</sequence>
<dbReference type="EMBL" id="UZAE01013668">
    <property type="protein sequence ID" value="VDO10833.1"/>
    <property type="molecule type" value="Genomic_DNA"/>
</dbReference>
<keyword evidence="1" id="KW-1133">Transmembrane helix</keyword>
<keyword evidence="1" id="KW-0472">Membrane</keyword>
<dbReference type="AlphaFoldDB" id="A0A0R3TUZ8"/>
<reference evidence="4" key="1">
    <citation type="submission" date="2017-02" db="UniProtKB">
        <authorList>
            <consortium name="WormBaseParasite"/>
        </authorList>
    </citation>
    <scope>IDENTIFICATION</scope>
</reference>
<organism evidence="4">
    <name type="scientific">Rodentolepis nana</name>
    <name type="common">Dwarf tapeworm</name>
    <name type="synonym">Hymenolepis nana</name>
    <dbReference type="NCBI Taxonomy" id="102285"/>
    <lineage>
        <taxon>Eukaryota</taxon>
        <taxon>Metazoa</taxon>
        <taxon>Spiralia</taxon>
        <taxon>Lophotrochozoa</taxon>
        <taxon>Platyhelminthes</taxon>
        <taxon>Cestoda</taxon>
        <taxon>Eucestoda</taxon>
        <taxon>Cyclophyllidea</taxon>
        <taxon>Hymenolepididae</taxon>
        <taxon>Rodentolepis</taxon>
    </lineage>
</organism>
<evidence type="ECO:0000256" key="1">
    <source>
        <dbReference type="SAM" id="Phobius"/>
    </source>
</evidence>
<gene>
    <name evidence="2" type="ORF">HNAJ_LOCUS11605</name>
</gene>
<accession>A0A0R3TUZ8</accession>
<proteinExistence type="predicted"/>
<name>A0A0R3TUZ8_RODNA</name>
<protein>
    <submittedName>
        <fullName evidence="4">ABC transporter ATP-binding protein</fullName>
    </submittedName>
</protein>
<dbReference type="WBParaSite" id="HNAJ_0001161501-mRNA-1">
    <property type="protein sequence ID" value="HNAJ_0001161501-mRNA-1"/>
    <property type="gene ID" value="HNAJ_0001161501"/>
</dbReference>
<reference evidence="2 3" key="2">
    <citation type="submission" date="2018-11" db="EMBL/GenBank/DDBJ databases">
        <authorList>
            <consortium name="Pathogen Informatics"/>
        </authorList>
    </citation>
    <scope>NUCLEOTIDE SEQUENCE [LARGE SCALE GENOMIC DNA]</scope>
</reference>
<keyword evidence="3" id="KW-1185">Reference proteome</keyword>
<feature type="transmembrane region" description="Helical" evidence="1">
    <location>
        <begin position="42"/>
        <end position="60"/>
    </location>
</feature>
<dbReference type="Proteomes" id="UP000278807">
    <property type="component" value="Unassembled WGS sequence"/>
</dbReference>
<evidence type="ECO:0000313" key="2">
    <source>
        <dbReference type="EMBL" id="VDO10833.1"/>
    </source>
</evidence>